<evidence type="ECO:0000256" key="1">
    <source>
        <dbReference type="ARBA" id="ARBA00004776"/>
    </source>
</evidence>
<comment type="caution">
    <text evidence="6">The sequence shown here is derived from an EMBL/GenBank/DDBJ whole genome shotgun (WGS) entry which is preliminary data.</text>
</comment>
<keyword evidence="7" id="KW-1185">Reference proteome</keyword>
<sequence>MLNVALVIRTTVLVVTWRGSAHLGACLDALTTQDRPHRIIVVDNAADEATRRVLAEHPARPEVLRLPRNLGYAGGIATALPHVRTPYVAWLNDDAAPQRHWLASLEDALDAQPDVAAATSVLRTPDGQVQSRGVRLTGLGHGADVTEADRAVFGFCGGAVLLRTAALRSAGGVPARFFCYYEDTDTSWRLRLAGWRITTVPTARATHLHGRSSRPGSARFHRWNERNRLLMLVRCAPGAVALRELGRFAALTAVLPFRRNVPAAANFRTGLRLRVLVEVLLGLPMALAARRRIGRWAGLSRWRVWREWAGR</sequence>
<organism evidence="6 7">
    <name type="scientific">Saccharopolyspora rectivirgula</name>
    <dbReference type="NCBI Taxonomy" id="28042"/>
    <lineage>
        <taxon>Bacteria</taxon>
        <taxon>Bacillati</taxon>
        <taxon>Actinomycetota</taxon>
        <taxon>Actinomycetes</taxon>
        <taxon>Pseudonocardiales</taxon>
        <taxon>Pseudonocardiaceae</taxon>
        <taxon>Saccharopolyspora</taxon>
    </lineage>
</organism>
<evidence type="ECO:0000256" key="3">
    <source>
        <dbReference type="ARBA" id="ARBA00022676"/>
    </source>
</evidence>
<comment type="pathway">
    <text evidence="1">Cell wall biogenesis; cell wall polysaccharide biosynthesis.</text>
</comment>
<dbReference type="EMBL" id="JNVU01000002">
    <property type="protein sequence ID" value="KEI46087.1"/>
    <property type="molecule type" value="Genomic_DNA"/>
</dbReference>
<accession>A0A073B475</accession>
<dbReference type="PANTHER" id="PTHR43179">
    <property type="entry name" value="RHAMNOSYLTRANSFERASE WBBL"/>
    <property type="match status" value="1"/>
</dbReference>
<reference evidence="6 7" key="1">
    <citation type="submission" date="2014-06" db="EMBL/GenBank/DDBJ databases">
        <title>Saccharopolyspora rectivirgula DSM-43113 Genome sequencing.</title>
        <authorList>
            <person name="Barrera C."/>
            <person name="Millon L."/>
            <person name="Rognon B."/>
            <person name="Zaugg C."/>
            <person name="Monod M."/>
        </authorList>
    </citation>
    <scope>NUCLEOTIDE SEQUENCE [LARGE SCALE GENOMIC DNA]</scope>
    <source>
        <strain evidence="6 7">DSM 43113</strain>
    </source>
</reference>
<evidence type="ECO:0000313" key="7">
    <source>
        <dbReference type="Proteomes" id="UP000031419"/>
    </source>
</evidence>
<comment type="similarity">
    <text evidence="2">Belongs to the glycosyltransferase 2 family.</text>
</comment>
<dbReference type="eggNOG" id="COG1216">
    <property type="taxonomic scope" value="Bacteria"/>
</dbReference>
<dbReference type="CDD" id="cd04186">
    <property type="entry name" value="GT_2_like_c"/>
    <property type="match status" value="1"/>
</dbReference>
<protein>
    <submittedName>
        <fullName evidence="6">Glycosyl transferase</fullName>
    </submittedName>
</protein>
<keyword evidence="4 6" id="KW-0808">Transferase</keyword>
<name>A0A073B475_9PSEU</name>
<keyword evidence="3" id="KW-0328">Glycosyltransferase</keyword>
<dbReference type="PANTHER" id="PTHR43179:SF12">
    <property type="entry name" value="GALACTOFURANOSYLTRANSFERASE GLFT2"/>
    <property type="match status" value="1"/>
</dbReference>
<dbReference type="SUPFAM" id="SSF53448">
    <property type="entry name" value="Nucleotide-diphospho-sugar transferases"/>
    <property type="match status" value="1"/>
</dbReference>
<dbReference type="Proteomes" id="UP000031419">
    <property type="component" value="Unassembled WGS sequence"/>
</dbReference>
<evidence type="ECO:0000256" key="2">
    <source>
        <dbReference type="ARBA" id="ARBA00006739"/>
    </source>
</evidence>
<dbReference type="Gene3D" id="3.90.550.10">
    <property type="entry name" value="Spore Coat Polysaccharide Biosynthesis Protein SpsA, Chain A"/>
    <property type="match status" value="1"/>
</dbReference>
<evidence type="ECO:0000259" key="5">
    <source>
        <dbReference type="Pfam" id="PF00535"/>
    </source>
</evidence>
<feature type="domain" description="Glycosyltransferase 2-like" evidence="5">
    <location>
        <begin position="11"/>
        <end position="167"/>
    </location>
</feature>
<proteinExistence type="inferred from homology"/>
<dbReference type="STRING" id="28042.GU90_00065"/>
<evidence type="ECO:0000313" key="6">
    <source>
        <dbReference type="EMBL" id="KEI46087.1"/>
    </source>
</evidence>
<dbReference type="InterPro" id="IPR001173">
    <property type="entry name" value="Glyco_trans_2-like"/>
</dbReference>
<evidence type="ECO:0000256" key="4">
    <source>
        <dbReference type="ARBA" id="ARBA00022679"/>
    </source>
</evidence>
<dbReference type="AlphaFoldDB" id="A0A073B475"/>
<dbReference type="GO" id="GO:0016757">
    <property type="term" value="F:glycosyltransferase activity"/>
    <property type="evidence" value="ECO:0007669"/>
    <property type="project" value="UniProtKB-KW"/>
</dbReference>
<dbReference type="Pfam" id="PF00535">
    <property type="entry name" value="Glycos_transf_2"/>
    <property type="match status" value="1"/>
</dbReference>
<gene>
    <name evidence="6" type="ORF">GU90_00065</name>
</gene>
<dbReference type="InterPro" id="IPR029044">
    <property type="entry name" value="Nucleotide-diphossugar_trans"/>
</dbReference>